<dbReference type="AlphaFoldDB" id="A0A6C0B5F3"/>
<organism evidence="2">
    <name type="scientific">viral metagenome</name>
    <dbReference type="NCBI Taxonomy" id="1070528"/>
    <lineage>
        <taxon>unclassified sequences</taxon>
        <taxon>metagenomes</taxon>
        <taxon>organismal metagenomes</taxon>
    </lineage>
</organism>
<evidence type="ECO:0008006" key="3">
    <source>
        <dbReference type="Google" id="ProtNLM"/>
    </source>
</evidence>
<dbReference type="EMBL" id="MN739061">
    <property type="protein sequence ID" value="QHS86748.1"/>
    <property type="molecule type" value="Genomic_DNA"/>
</dbReference>
<name>A0A6C0B5F3_9ZZZZ</name>
<sequence>MKHMKLLVVFLSFVCVTLAIVLLYRRTNVLLSHYENVTRDVNSIKNFLTKNVKPPTRQAVNGSRPIIVPSVSPPKREVLERQVNTEPLDKIKHTQHNIEELRASIEVMEDMISSSSGYSSEDADDESNEQAVEQVVQNLQNETLESYDLEEADGENSELEDLLNSDSVKSASDAIENASNVSNPQESNELTTQSIAEEVTVDIILNTYTKKTLENLCGHHYLSKSGTKRTLIERLIENGYKFNKKSVTSPEAVVSN</sequence>
<evidence type="ECO:0000313" key="2">
    <source>
        <dbReference type="EMBL" id="QHS86748.1"/>
    </source>
</evidence>
<accession>A0A6C0B5F3</accession>
<proteinExistence type="predicted"/>
<reference evidence="2" key="1">
    <citation type="journal article" date="2020" name="Nature">
        <title>Giant virus diversity and host interactions through global metagenomics.</title>
        <authorList>
            <person name="Schulz F."/>
            <person name="Roux S."/>
            <person name="Paez-Espino D."/>
            <person name="Jungbluth S."/>
            <person name="Walsh D.A."/>
            <person name="Denef V.J."/>
            <person name="McMahon K.D."/>
            <person name="Konstantinidis K.T."/>
            <person name="Eloe-Fadrosh E.A."/>
            <person name="Kyrpides N.C."/>
            <person name="Woyke T."/>
        </authorList>
    </citation>
    <scope>NUCLEOTIDE SEQUENCE</scope>
    <source>
        <strain evidence="2">GVMAG-M-3300009422-16</strain>
    </source>
</reference>
<feature type="compositionally biased region" description="Polar residues" evidence="1">
    <location>
        <begin position="177"/>
        <end position="192"/>
    </location>
</feature>
<protein>
    <recommendedName>
        <fullName evidence="3">SAP domain-containing protein</fullName>
    </recommendedName>
</protein>
<evidence type="ECO:0000256" key="1">
    <source>
        <dbReference type="SAM" id="MobiDB-lite"/>
    </source>
</evidence>
<feature type="region of interest" description="Disordered" evidence="1">
    <location>
        <begin position="173"/>
        <end position="192"/>
    </location>
</feature>